<dbReference type="Proteomes" id="UP000287601">
    <property type="component" value="Chromosome"/>
</dbReference>
<dbReference type="Pfam" id="PF07969">
    <property type="entry name" value="Amidohydro_3"/>
    <property type="match status" value="2"/>
</dbReference>
<proteinExistence type="predicted"/>
<sequence>MKTVLIKNGHVVDPLNGLEEDLNILIRNGKIADLTHELPQADCCIDVKGKTVCPGFIDIHMHEDPYDQEKGLLDKSIAKSMALMGVTTAVGGNCGDNVMDPSRYLDILDREGTATNLGLLAGHTFIRKACGRSDKYSPVSQQTLEKMYQYGERCLQEGCFGISFGLKYVPGTSCEELTKMASLCNSGHKLIAAHVRYDVERVFEAVKEMADVGKRLELPVQISHIGSMGGYGQMKELLGDIRKYQQEGIDIKCDCYPYDAFSTAIGETTYDDGFLKLYDSDYNNILICDGKYAGKRCTKAIFDELRATAPETMTVGYFMKEEDIALAMLEPEIMVASDGIRNGDQGHPRAAGTFPRFINKYVKTGKLPLMDAIRKMTEMPASRLGLKNKGNLTIGSDADIVVFNYDTIEDQATYEQPALPPAGMDYVLIGGKVAVSEGKLVCDSLGRTVRCK</sequence>
<keyword evidence="3" id="KW-1185">Reference proteome</keyword>
<dbReference type="OrthoDB" id="9765462at2"/>
<dbReference type="SUPFAM" id="SSF51556">
    <property type="entry name" value="Metallo-dependent hydrolases"/>
    <property type="match status" value="1"/>
</dbReference>
<dbReference type="InterPro" id="IPR050378">
    <property type="entry name" value="Metallo-dep_Hydrolases_sf"/>
</dbReference>
<evidence type="ECO:0000313" key="2">
    <source>
        <dbReference type="EMBL" id="QAT42444.1"/>
    </source>
</evidence>
<name>A0A410PU55_9FIRM</name>
<dbReference type="Gene3D" id="3.30.1490.130">
    <property type="entry name" value="D-aminoacylase. Domain 3"/>
    <property type="match status" value="1"/>
</dbReference>
<organism evidence="2 3">
    <name type="scientific">Aminipila luticellarii</name>
    <dbReference type="NCBI Taxonomy" id="2507160"/>
    <lineage>
        <taxon>Bacteria</taxon>
        <taxon>Bacillati</taxon>
        <taxon>Bacillota</taxon>
        <taxon>Clostridia</taxon>
        <taxon>Peptostreptococcales</taxon>
        <taxon>Anaerovoracaceae</taxon>
        <taxon>Aminipila</taxon>
    </lineage>
</organism>
<dbReference type="Gene3D" id="3.20.20.140">
    <property type="entry name" value="Metal-dependent hydrolases"/>
    <property type="match status" value="1"/>
</dbReference>
<gene>
    <name evidence="2" type="ORF">EQM06_03925</name>
</gene>
<dbReference type="InterPro" id="IPR011059">
    <property type="entry name" value="Metal-dep_hydrolase_composite"/>
</dbReference>
<evidence type="ECO:0000259" key="1">
    <source>
        <dbReference type="Pfam" id="PF07969"/>
    </source>
</evidence>
<feature type="domain" description="Amidohydrolase 3" evidence="1">
    <location>
        <begin position="45"/>
        <end position="97"/>
    </location>
</feature>
<dbReference type="AlphaFoldDB" id="A0A410PU55"/>
<evidence type="ECO:0000313" key="3">
    <source>
        <dbReference type="Proteomes" id="UP000287601"/>
    </source>
</evidence>
<protein>
    <recommendedName>
        <fullName evidence="1">Amidohydrolase 3 domain-containing protein</fullName>
    </recommendedName>
</protein>
<dbReference type="InterPro" id="IPR023100">
    <property type="entry name" value="D-aminoacylase_insert_dom_sf"/>
</dbReference>
<dbReference type="Gene3D" id="2.30.40.10">
    <property type="entry name" value="Urease, subunit C, domain 1"/>
    <property type="match status" value="1"/>
</dbReference>
<dbReference type="GO" id="GO:0016811">
    <property type="term" value="F:hydrolase activity, acting on carbon-nitrogen (but not peptide) bonds, in linear amides"/>
    <property type="evidence" value="ECO:0007669"/>
    <property type="project" value="InterPro"/>
</dbReference>
<dbReference type="PANTHER" id="PTHR11647:SF1">
    <property type="entry name" value="COLLAPSIN RESPONSE MEDIATOR PROTEIN"/>
    <property type="match status" value="1"/>
</dbReference>
<dbReference type="PANTHER" id="PTHR11647">
    <property type="entry name" value="HYDRANTOINASE/DIHYDROPYRIMIDINASE FAMILY MEMBER"/>
    <property type="match status" value="1"/>
</dbReference>
<accession>A0A410PU55</accession>
<dbReference type="SUPFAM" id="SSF51338">
    <property type="entry name" value="Composite domain of metallo-dependent hydrolases"/>
    <property type="match status" value="2"/>
</dbReference>
<dbReference type="InterPro" id="IPR032466">
    <property type="entry name" value="Metal_Hydrolase"/>
</dbReference>
<dbReference type="InterPro" id="IPR013108">
    <property type="entry name" value="Amidohydro_3"/>
</dbReference>
<dbReference type="RefSeq" id="WP_128745094.1">
    <property type="nucleotide sequence ID" value="NZ_CP035281.1"/>
</dbReference>
<dbReference type="EMBL" id="CP035281">
    <property type="protein sequence ID" value="QAT42444.1"/>
    <property type="molecule type" value="Genomic_DNA"/>
</dbReference>
<feature type="domain" description="Amidohydrolase 3" evidence="1">
    <location>
        <begin position="348"/>
        <end position="434"/>
    </location>
</feature>
<dbReference type="KEGG" id="amij:EQM06_03925"/>
<reference evidence="2 3" key="1">
    <citation type="submission" date="2019-01" db="EMBL/GenBank/DDBJ databases">
        <title>Draft genomes of a novel of Aminipila strains.</title>
        <authorList>
            <person name="Ma S."/>
        </authorList>
    </citation>
    <scope>NUCLEOTIDE SEQUENCE [LARGE SCALE GENOMIC DNA]</scope>
    <source>
        <strain evidence="3">JN-39</strain>
    </source>
</reference>